<evidence type="ECO:0000313" key="1">
    <source>
        <dbReference type="EMBL" id="CAA9363915.1"/>
    </source>
</evidence>
<sequence>MRATTVVRAIGWGSMGFTVASLVAPRALGRAMGLGDRTRLVRALGARDLVVGAGLAGADDPAPWLRARLACELFDAVLHAGGAASGAFHRKRALTVAAGALALAGLEHALLDATEARR</sequence>
<name>A0A6J4MQH8_9BACT</name>
<proteinExistence type="predicted"/>
<dbReference type="AlphaFoldDB" id="A0A6J4MQH8"/>
<dbReference type="EMBL" id="CADCTW010000215">
    <property type="protein sequence ID" value="CAA9363915.1"/>
    <property type="molecule type" value="Genomic_DNA"/>
</dbReference>
<protein>
    <submittedName>
        <fullName evidence="1">Uncharacterized protein</fullName>
    </submittedName>
</protein>
<accession>A0A6J4MQH8</accession>
<gene>
    <name evidence="1" type="ORF">AVDCRST_MAG68-4695</name>
</gene>
<organism evidence="1">
    <name type="scientific">uncultured Gemmatimonadota bacterium</name>
    <dbReference type="NCBI Taxonomy" id="203437"/>
    <lineage>
        <taxon>Bacteria</taxon>
        <taxon>Pseudomonadati</taxon>
        <taxon>Gemmatimonadota</taxon>
        <taxon>environmental samples</taxon>
    </lineage>
</organism>
<reference evidence="1" key="1">
    <citation type="submission" date="2020-02" db="EMBL/GenBank/DDBJ databases">
        <authorList>
            <person name="Meier V. D."/>
        </authorList>
    </citation>
    <scope>NUCLEOTIDE SEQUENCE</scope>
    <source>
        <strain evidence="1">AVDCRST_MAG68</strain>
    </source>
</reference>